<proteinExistence type="predicted"/>
<protein>
    <submittedName>
        <fullName evidence="1">Type VI secretion system baseplate subunit TssG</fullName>
    </submittedName>
    <submittedName>
        <fullName evidence="2">Type VI secretion system protein ImpH</fullName>
    </submittedName>
</protein>
<evidence type="ECO:0000313" key="2">
    <source>
        <dbReference type="EMBL" id="TWI45301.1"/>
    </source>
</evidence>
<accession>A0A562PLF2</accession>
<reference evidence="1 4" key="3">
    <citation type="submission" date="2019-12" db="EMBL/GenBank/DDBJ databases">
        <title>Draft Genome Sequences of Six Type Strains of the Genus Massilia.</title>
        <authorList>
            <person name="Miess H."/>
            <person name="Frediansyah A."/>
            <person name="Goeker M."/>
            <person name="Gross H."/>
        </authorList>
    </citation>
    <scope>NUCLEOTIDE SEQUENCE [LARGE SCALE GENOMIC DNA]</scope>
    <source>
        <strain evidence="1 4">DSM 26639</strain>
    </source>
</reference>
<name>A0A562PLF2_9BURK</name>
<dbReference type="PANTHER" id="PTHR35564">
    <property type="match status" value="1"/>
</dbReference>
<evidence type="ECO:0000313" key="3">
    <source>
        <dbReference type="Proteomes" id="UP000315112"/>
    </source>
</evidence>
<gene>
    <name evidence="1" type="primary">tssG</name>
    <name evidence="1" type="ORF">GO485_19320</name>
    <name evidence="2" type="ORF">IP92_03679</name>
</gene>
<dbReference type="Pfam" id="PF06996">
    <property type="entry name" value="T6SS_TssG"/>
    <property type="match status" value="1"/>
</dbReference>
<evidence type="ECO:0000313" key="4">
    <source>
        <dbReference type="Proteomes" id="UP000437862"/>
    </source>
</evidence>
<evidence type="ECO:0000313" key="1">
    <source>
        <dbReference type="EMBL" id="QGZ41011.1"/>
    </source>
</evidence>
<dbReference type="PANTHER" id="PTHR35564:SF4">
    <property type="entry name" value="CYTOPLASMIC PROTEIN"/>
    <property type="match status" value="1"/>
</dbReference>
<reference evidence="2" key="2">
    <citation type="submission" date="2019-07" db="EMBL/GenBank/DDBJ databases">
        <authorList>
            <person name="Whitman W."/>
            <person name="Huntemann M."/>
            <person name="Clum A."/>
            <person name="Pillay M."/>
            <person name="Palaniappan K."/>
            <person name="Varghese N."/>
            <person name="Mikhailova N."/>
            <person name="Stamatis D."/>
            <person name="Reddy T."/>
            <person name="Daum C."/>
            <person name="Shapiro N."/>
            <person name="Ivanova N."/>
            <person name="Kyrpides N."/>
            <person name="Woyke T."/>
        </authorList>
    </citation>
    <scope>NUCLEOTIDE SEQUENCE</scope>
    <source>
        <strain evidence="2">CGMCC 1.10685</strain>
    </source>
</reference>
<keyword evidence="4" id="KW-1185">Reference proteome</keyword>
<dbReference type="Proteomes" id="UP000437862">
    <property type="component" value="Chromosome"/>
</dbReference>
<dbReference type="OrthoDB" id="1523296at2"/>
<dbReference type="NCBIfam" id="TIGR03347">
    <property type="entry name" value="VI_chp_1"/>
    <property type="match status" value="1"/>
</dbReference>
<sequence length="339" mass="37215">MQATQWEREPGVIGQLFAEPWRFSFTAAVTLLLRWLIRQGVPHEEALTKVLCFQNSLSLAFPAAEVEALRIDDFDAGHRVVLTPTCFGLLGTGGVLPLHDTDRCAHVATRSDAGSRAYLDSCSTRIVTLFWQAWAKPRLELAPEAEGRDASHELLRGLAGRQDCRKDASAWHAGLLRMRPVSGDGIERIVAGGLGLPVVVETLAGFWDGILPGQRNTLGGPNPVLGHSFVLGTRLWRIDRRLRLVIGPLNRNDFDRMLPGEPGAKQLRELLMLATPQCMLDFEICLLPAEGCIAPLVLADESSVMRRLGYDTVLAGPAPAQRKVRYLLDLSPEGNPPCH</sequence>
<dbReference type="EMBL" id="CP046904">
    <property type="protein sequence ID" value="QGZ41011.1"/>
    <property type="molecule type" value="Genomic_DNA"/>
</dbReference>
<dbReference type="RefSeq" id="WP_145877671.1">
    <property type="nucleotide sequence ID" value="NZ_CP046904.1"/>
</dbReference>
<dbReference type="AlphaFoldDB" id="A0A562PLF2"/>
<reference evidence="2 3" key="1">
    <citation type="journal article" date="2015" name="Stand. Genomic Sci.">
        <title>Genomic Encyclopedia of Bacterial and Archaeal Type Strains, Phase III: the genomes of soil and plant-associated and newly described type strains.</title>
        <authorList>
            <person name="Whitman W.B."/>
            <person name="Woyke T."/>
            <person name="Klenk H.P."/>
            <person name="Zhou Y."/>
            <person name="Lilburn T.G."/>
            <person name="Beck B.J."/>
            <person name="De Vos P."/>
            <person name="Vandamme P."/>
            <person name="Eisen J.A."/>
            <person name="Garrity G."/>
            <person name="Hugenholtz P."/>
            <person name="Kyrpides N.C."/>
        </authorList>
    </citation>
    <scope>NUCLEOTIDE SEQUENCE [LARGE SCALE GENOMIC DNA]</scope>
    <source>
        <strain evidence="2 3">CGMCC 1.10685</strain>
    </source>
</reference>
<dbReference type="Proteomes" id="UP000315112">
    <property type="component" value="Unassembled WGS sequence"/>
</dbReference>
<dbReference type="InterPro" id="IPR010732">
    <property type="entry name" value="T6SS_TssG-like"/>
</dbReference>
<dbReference type="EMBL" id="VLKW01000007">
    <property type="protein sequence ID" value="TWI45301.1"/>
    <property type="molecule type" value="Genomic_DNA"/>
</dbReference>
<organism evidence="2 3">
    <name type="scientific">Pseudoduganella flava</name>
    <dbReference type="NCBI Taxonomy" id="871742"/>
    <lineage>
        <taxon>Bacteria</taxon>
        <taxon>Pseudomonadati</taxon>
        <taxon>Pseudomonadota</taxon>
        <taxon>Betaproteobacteria</taxon>
        <taxon>Burkholderiales</taxon>
        <taxon>Oxalobacteraceae</taxon>
        <taxon>Telluria group</taxon>
        <taxon>Pseudoduganella</taxon>
    </lineage>
</organism>